<name>A0ABD1E1H4_HYPHA</name>
<sequence>MKKYFSKQKYPGDFKFSSLKQSLTRKRFFKTAKETIANLRRKNKALIVFSELQKRKTWGKLTNASEYVIKLEKTLRRTEQTLNRLSKNENNLLESLTLKSMSNLNFSLAKCFHNHMFDDENENNHFICLFVFETYYSKIFKHSCSL</sequence>
<evidence type="ECO:0000256" key="1">
    <source>
        <dbReference type="SAM" id="Coils"/>
    </source>
</evidence>
<dbReference type="Proteomes" id="UP001566132">
    <property type="component" value="Unassembled WGS sequence"/>
</dbReference>
<accession>A0ABD1E1H4</accession>
<dbReference type="AlphaFoldDB" id="A0ABD1E1H4"/>
<keyword evidence="3" id="KW-1185">Reference proteome</keyword>
<feature type="coiled-coil region" evidence="1">
    <location>
        <begin position="68"/>
        <end position="95"/>
    </location>
</feature>
<reference evidence="2 3" key="1">
    <citation type="submission" date="2024-05" db="EMBL/GenBank/DDBJ databases">
        <title>Genetic variation in Jamaican populations of the coffee berry borer (Hypothenemus hampei).</title>
        <authorList>
            <person name="Errbii M."/>
            <person name="Myrie A."/>
        </authorList>
    </citation>
    <scope>NUCLEOTIDE SEQUENCE [LARGE SCALE GENOMIC DNA]</scope>
    <source>
        <strain evidence="2">JA-Hopewell-2020-01-JO</strain>
        <tissue evidence="2">Whole body</tissue>
    </source>
</reference>
<evidence type="ECO:0000313" key="2">
    <source>
        <dbReference type="EMBL" id="KAL1488512.1"/>
    </source>
</evidence>
<organism evidence="2 3">
    <name type="scientific">Hypothenemus hampei</name>
    <name type="common">Coffee berry borer</name>
    <dbReference type="NCBI Taxonomy" id="57062"/>
    <lineage>
        <taxon>Eukaryota</taxon>
        <taxon>Metazoa</taxon>
        <taxon>Ecdysozoa</taxon>
        <taxon>Arthropoda</taxon>
        <taxon>Hexapoda</taxon>
        <taxon>Insecta</taxon>
        <taxon>Pterygota</taxon>
        <taxon>Neoptera</taxon>
        <taxon>Endopterygota</taxon>
        <taxon>Coleoptera</taxon>
        <taxon>Polyphaga</taxon>
        <taxon>Cucujiformia</taxon>
        <taxon>Curculionidae</taxon>
        <taxon>Scolytinae</taxon>
        <taxon>Hypothenemus</taxon>
    </lineage>
</organism>
<proteinExistence type="predicted"/>
<comment type="caution">
    <text evidence="2">The sequence shown here is derived from an EMBL/GenBank/DDBJ whole genome shotgun (WGS) entry which is preliminary data.</text>
</comment>
<keyword evidence="1" id="KW-0175">Coiled coil</keyword>
<dbReference type="EMBL" id="JBDJPC010000014">
    <property type="protein sequence ID" value="KAL1488512.1"/>
    <property type="molecule type" value="Genomic_DNA"/>
</dbReference>
<evidence type="ECO:0000313" key="3">
    <source>
        <dbReference type="Proteomes" id="UP001566132"/>
    </source>
</evidence>
<protein>
    <submittedName>
        <fullName evidence="2">Uncharacterized protein</fullName>
    </submittedName>
</protein>
<gene>
    <name evidence="2" type="ORF">ABEB36_014977</name>
</gene>